<sequence>MSQQTIKRNPVIRVICLQVVTKRELVVNAEGQTEVQDETKVYRFSAETSLQLAFDTVKAKHPKALFIEVYEPISCALTAERL</sequence>
<dbReference type="EMBL" id="MG018926">
    <property type="protein sequence ID" value="ATW57924.1"/>
    <property type="molecule type" value="Genomic_DNA"/>
</dbReference>
<accession>A0A2H4P6W3</accession>
<evidence type="ECO:0000313" key="2">
    <source>
        <dbReference type="Proteomes" id="UP000241090"/>
    </source>
</evidence>
<proteinExistence type="predicted"/>
<keyword evidence="2" id="KW-1185">Reference proteome</keyword>
<name>A0A2H4P6W3_9CAUD</name>
<evidence type="ECO:0000313" key="1">
    <source>
        <dbReference type="EMBL" id="ATW57924.1"/>
    </source>
</evidence>
<organism evidence="1 2">
    <name type="scientific">Pseudomonas phage tabernarius</name>
    <dbReference type="NCBI Taxonomy" id="2048978"/>
    <lineage>
        <taxon>Viruses</taxon>
        <taxon>Duplodnaviria</taxon>
        <taxon>Heunggongvirae</taxon>
        <taxon>Uroviricota</taxon>
        <taxon>Caudoviricetes</taxon>
        <taxon>Lindbergviridae</taxon>
        <taxon>Tabernariusvirus</taxon>
        <taxon>Tabernariusvirus tabernarius</taxon>
    </lineage>
</organism>
<reference evidence="1 2" key="1">
    <citation type="submission" date="2017-09" db="EMBL/GenBank/DDBJ databases">
        <authorList>
            <person name="Ehlers B."/>
            <person name="Leendertz F.H."/>
        </authorList>
    </citation>
    <scope>NUCLEOTIDE SEQUENCE [LARGE SCALE GENOMIC DNA]</scope>
</reference>
<dbReference type="Proteomes" id="UP000241090">
    <property type="component" value="Segment"/>
</dbReference>
<gene>
    <name evidence="1" type="ORF">CNR33_00078</name>
</gene>
<protein>
    <submittedName>
        <fullName evidence="1">Uncharacterized protein</fullName>
    </submittedName>
</protein>